<proteinExistence type="predicted"/>
<organism evidence="1 2">
    <name type="scientific">Somion occarium</name>
    <dbReference type="NCBI Taxonomy" id="3059160"/>
    <lineage>
        <taxon>Eukaryota</taxon>
        <taxon>Fungi</taxon>
        <taxon>Dikarya</taxon>
        <taxon>Basidiomycota</taxon>
        <taxon>Agaricomycotina</taxon>
        <taxon>Agaricomycetes</taxon>
        <taxon>Polyporales</taxon>
        <taxon>Cerrenaceae</taxon>
        <taxon>Somion</taxon>
    </lineage>
</organism>
<protein>
    <submittedName>
        <fullName evidence="1">Uncharacterized protein</fullName>
    </submittedName>
</protein>
<name>A0ABP1E0A8_9APHY</name>
<keyword evidence="2" id="KW-1185">Reference proteome</keyword>
<accession>A0ABP1E0A8</accession>
<sequence>MAGFGASIFGVVSTELDGCDVSGREETGFKKSSAVDTAEAGAATGVFDEEDSGSTIVMGTLLRAG</sequence>
<gene>
    <name evidence="1" type="ORF">GFSPODELE1_LOCUS9289</name>
</gene>
<reference evidence="2" key="1">
    <citation type="submission" date="2024-04" db="EMBL/GenBank/DDBJ databases">
        <authorList>
            <person name="Shaw F."/>
            <person name="Minotto A."/>
        </authorList>
    </citation>
    <scope>NUCLEOTIDE SEQUENCE [LARGE SCALE GENOMIC DNA]</scope>
</reference>
<dbReference type="Proteomes" id="UP001497453">
    <property type="component" value="Chromosome 7"/>
</dbReference>
<dbReference type="EMBL" id="OZ037950">
    <property type="protein sequence ID" value="CAL1713410.1"/>
    <property type="molecule type" value="Genomic_DNA"/>
</dbReference>
<evidence type="ECO:0000313" key="2">
    <source>
        <dbReference type="Proteomes" id="UP001497453"/>
    </source>
</evidence>
<evidence type="ECO:0000313" key="1">
    <source>
        <dbReference type="EMBL" id="CAL1713410.1"/>
    </source>
</evidence>